<evidence type="ECO:0000313" key="3">
    <source>
        <dbReference type="Proteomes" id="UP000823388"/>
    </source>
</evidence>
<evidence type="ECO:0000256" key="1">
    <source>
        <dbReference type="SAM" id="MobiDB-lite"/>
    </source>
</evidence>
<protein>
    <submittedName>
        <fullName evidence="2">Uncharacterized protein</fullName>
    </submittedName>
</protein>
<keyword evidence="3" id="KW-1185">Reference proteome</keyword>
<dbReference type="Proteomes" id="UP000823388">
    <property type="component" value="Chromosome 4K"/>
</dbReference>
<organism evidence="2 3">
    <name type="scientific">Panicum virgatum</name>
    <name type="common">Blackwell switchgrass</name>
    <dbReference type="NCBI Taxonomy" id="38727"/>
    <lineage>
        <taxon>Eukaryota</taxon>
        <taxon>Viridiplantae</taxon>
        <taxon>Streptophyta</taxon>
        <taxon>Embryophyta</taxon>
        <taxon>Tracheophyta</taxon>
        <taxon>Spermatophyta</taxon>
        <taxon>Magnoliopsida</taxon>
        <taxon>Liliopsida</taxon>
        <taxon>Poales</taxon>
        <taxon>Poaceae</taxon>
        <taxon>PACMAD clade</taxon>
        <taxon>Panicoideae</taxon>
        <taxon>Panicodae</taxon>
        <taxon>Paniceae</taxon>
        <taxon>Panicinae</taxon>
        <taxon>Panicum</taxon>
        <taxon>Panicum sect. Hiantes</taxon>
    </lineage>
</organism>
<reference evidence="2" key="1">
    <citation type="submission" date="2020-05" db="EMBL/GenBank/DDBJ databases">
        <title>WGS assembly of Panicum virgatum.</title>
        <authorList>
            <person name="Lovell J.T."/>
            <person name="Jenkins J."/>
            <person name="Shu S."/>
            <person name="Juenger T.E."/>
            <person name="Schmutz J."/>
        </authorList>
    </citation>
    <scope>NUCLEOTIDE SEQUENCE</scope>
    <source>
        <strain evidence="2">AP13</strain>
    </source>
</reference>
<name>A0A8T0TTT8_PANVG</name>
<gene>
    <name evidence="2" type="ORF">PVAP13_4KG355200</name>
</gene>
<feature type="compositionally biased region" description="Polar residues" evidence="1">
    <location>
        <begin position="67"/>
        <end position="81"/>
    </location>
</feature>
<comment type="caution">
    <text evidence="2">The sequence shown here is derived from an EMBL/GenBank/DDBJ whole genome shotgun (WGS) entry which is preliminary data.</text>
</comment>
<dbReference type="AlphaFoldDB" id="A0A8T0TTT8"/>
<accession>A0A8T0TTT8</accession>
<evidence type="ECO:0000313" key="2">
    <source>
        <dbReference type="EMBL" id="KAG2613497.1"/>
    </source>
</evidence>
<feature type="region of interest" description="Disordered" evidence="1">
    <location>
        <begin position="39"/>
        <end position="81"/>
    </location>
</feature>
<dbReference type="EMBL" id="CM029043">
    <property type="protein sequence ID" value="KAG2613497.1"/>
    <property type="molecule type" value="Genomic_DNA"/>
</dbReference>
<sequence>MDPNDGKMGRLPFGDITNISVLGAQNLHGNELKRQRERLCASGLSQEQRDEGNKRRREAYAKKKNQKQTGATSNATHQSKQGHVADVLMMILAGDVWRWPRREQHPLHEDLFLIHYTISHHNLAVGCAPEFCGN</sequence>
<proteinExistence type="predicted"/>
<feature type="compositionally biased region" description="Basic and acidic residues" evidence="1">
    <location>
        <begin position="47"/>
        <end position="61"/>
    </location>
</feature>